<evidence type="ECO:0000256" key="5">
    <source>
        <dbReference type="ARBA" id="ARBA00022927"/>
    </source>
</evidence>
<evidence type="ECO:0000313" key="8">
    <source>
        <dbReference type="Proteomes" id="UP000515211"/>
    </source>
</evidence>
<dbReference type="Pfam" id="PF00025">
    <property type="entry name" value="Arf"/>
    <property type="match status" value="1"/>
</dbReference>
<dbReference type="GO" id="GO:0003924">
    <property type="term" value="F:GTPase activity"/>
    <property type="evidence" value="ECO:0007669"/>
    <property type="project" value="InterPro"/>
</dbReference>
<dbReference type="Proteomes" id="UP000515211">
    <property type="component" value="Chromosome 1"/>
</dbReference>
<evidence type="ECO:0000256" key="7">
    <source>
        <dbReference type="PIRSR" id="PIRSR606689-1"/>
    </source>
</evidence>
<dbReference type="GeneID" id="107494353"/>
<dbReference type="SUPFAM" id="SSF52540">
    <property type="entry name" value="P-loop containing nucleoside triphosphate hydrolases"/>
    <property type="match status" value="1"/>
</dbReference>
<feature type="binding site" evidence="7">
    <location>
        <position position="92"/>
    </location>
    <ligand>
        <name>GTP</name>
        <dbReference type="ChEBI" id="CHEBI:37565"/>
    </ligand>
</feature>
<gene>
    <name evidence="9" type="primary">LOC107494353</name>
</gene>
<keyword evidence="5" id="KW-0653">Protein transport</keyword>
<protein>
    <submittedName>
        <fullName evidence="9">Uncharacterized protein LOC107494353</fullName>
    </submittedName>
</protein>
<dbReference type="Gene3D" id="3.40.50.300">
    <property type="entry name" value="P-loop containing nucleotide triphosphate hydrolases"/>
    <property type="match status" value="1"/>
</dbReference>
<proteinExistence type="inferred from homology"/>
<dbReference type="InterPro" id="IPR027417">
    <property type="entry name" value="P-loop_NTPase"/>
</dbReference>
<keyword evidence="5" id="KW-0813">Transport</keyword>
<dbReference type="PANTHER" id="PTHR11711">
    <property type="entry name" value="ADP RIBOSYLATION FACTOR-RELATED"/>
    <property type="match status" value="1"/>
</dbReference>
<organism evidence="8 9">
    <name type="scientific">Arachis duranensis</name>
    <name type="common">Wild peanut</name>
    <dbReference type="NCBI Taxonomy" id="130453"/>
    <lineage>
        <taxon>Eukaryota</taxon>
        <taxon>Viridiplantae</taxon>
        <taxon>Streptophyta</taxon>
        <taxon>Embryophyta</taxon>
        <taxon>Tracheophyta</taxon>
        <taxon>Spermatophyta</taxon>
        <taxon>Magnoliopsida</taxon>
        <taxon>eudicotyledons</taxon>
        <taxon>Gunneridae</taxon>
        <taxon>Pentapetalae</taxon>
        <taxon>rosids</taxon>
        <taxon>fabids</taxon>
        <taxon>Fabales</taxon>
        <taxon>Fabaceae</taxon>
        <taxon>Papilionoideae</taxon>
        <taxon>50 kb inversion clade</taxon>
        <taxon>dalbergioids sensu lato</taxon>
        <taxon>Dalbergieae</taxon>
        <taxon>Pterocarpus clade</taxon>
        <taxon>Arachis</taxon>
    </lineage>
</organism>
<evidence type="ECO:0000256" key="1">
    <source>
        <dbReference type="ARBA" id="ARBA00010290"/>
    </source>
</evidence>
<keyword evidence="4" id="KW-0931">ER-Golgi transport</keyword>
<keyword evidence="8" id="KW-1185">Reference proteome</keyword>
<keyword evidence="3 7" id="KW-0547">Nucleotide-binding</keyword>
<evidence type="ECO:0000256" key="4">
    <source>
        <dbReference type="ARBA" id="ARBA00022892"/>
    </source>
</evidence>
<dbReference type="GO" id="GO:0015031">
    <property type="term" value="P:protein transport"/>
    <property type="evidence" value="ECO:0007669"/>
    <property type="project" value="UniProtKB-KW"/>
</dbReference>
<reference evidence="9" key="2">
    <citation type="submission" date="2025-08" db="UniProtKB">
        <authorList>
            <consortium name="RefSeq"/>
        </authorList>
    </citation>
    <scope>IDENTIFICATION</scope>
    <source>
        <tissue evidence="9">Whole plant</tissue>
    </source>
</reference>
<dbReference type="GO" id="GO:0016192">
    <property type="term" value="P:vesicle-mediated transport"/>
    <property type="evidence" value="ECO:0007669"/>
    <property type="project" value="UniProtKB-KW"/>
</dbReference>
<comment type="similarity">
    <text evidence="1">Belongs to the small GTPase superfamily. Arf family.</text>
</comment>
<keyword evidence="2" id="KW-0519">Myristate</keyword>
<dbReference type="InterPro" id="IPR006689">
    <property type="entry name" value="Small_GTPase_ARF/SAR"/>
</dbReference>
<dbReference type="InterPro" id="IPR024156">
    <property type="entry name" value="Small_GTPase_ARF"/>
</dbReference>
<evidence type="ECO:0000256" key="3">
    <source>
        <dbReference type="ARBA" id="ARBA00022741"/>
    </source>
</evidence>
<dbReference type="KEGG" id="adu:107494353"/>
<dbReference type="RefSeq" id="XP_052119067.1">
    <property type="nucleotide sequence ID" value="XM_052263107.1"/>
</dbReference>
<reference evidence="8" key="1">
    <citation type="journal article" date="2016" name="Nat. Genet.">
        <title>The genome sequences of Arachis duranensis and Arachis ipaensis, the diploid ancestors of cultivated peanut.</title>
        <authorList>
            <person name="Bertioli D.J."/>
            <person name="Cannon S.B."/>
            <person name="Froenicke L."/>
            <person name="Huang G."/>
            <person name="Farmer A.D."/>
            <person name="Cannon E.K."/>
            <person name="Liu X."/>
            <person name="Gao D."/>
            <person name="Clevenger J."/>
            <person name="Dash S."/>
            <person name="Ren L."/>
            <person name="Moretzsohn M.C."/>
            <person name="Shirasawa K."/>
            <person name="Huang W."/>
            <person name="Vidigal B."/>
            <person name="Abernathy B."/>
            <person name="Chu Y."/>
            <person name="Niederhuth C.E."/>
            <person name="Umale P."/>
            <person name="Araujo A.C."/>
            <person name="Kozik A."/>
            <person name="Kim K.D."/>
            <person name="Burow M.D."/>
            <person name="Varshney R.K."/>
            <person name="Wang X."/>
            <person name="Zhang X."/>
            <person name="Barkley N."/>
            <person name="Guimaraes P.M."/>
            <person name="Isobe S."/>
            <person name="Guo B."/>
            <person name="Liao B."/>
            <person name="Stalker H.T."/>
            <person name="Schmitz R.J."/>
            <person name="Scheffler B.E."/>
            <person name="Leal-Bertioli S.C."/>
            <person name="Xun X."/>
            <person name="Jackson S.A."/>
            <person name="Michelmore R."/>
            <person name="Ozias-Akins P."/>
        </authorList>
    </citation>
    <scope>NUCLEOTIDE SEQUENCE [LARGE SCALE GENOMIC DNA]</scope>
    <source>
        <strain evidence="8">cv. V14167</strain>
    </source>
</reference>
<evidence type="ECO:0000256" key="2">
    <source>
        <dbReference type="ARBA" id="ARBA00022707"/>
    </source>
</evidence>
<evidence type="ECO:0000256" key="6">
    <source>
        <dbReference type="ARBA" id="ARBA00023134"/>
    </source>
</evidence>
<name>A0A9C6TY99_ARADU</name>
<keyword evidence="2" id="KW-0449">Lipoprotein</keyword>
<accession>A0A9C6TY99</accession>
<keyword evidence="6 7" id="KW-0342">GTP-binding</keyword>
<sequence>MSKELNLLRETILIKHPHVIRNRLRNGDGKPLPPATACSRSDVNLLARCLPSSHLSPSSRLSPVAVRASVKGFNVEIVEYKNVSFTVWDVGGQDKIRPLWRHYFQNTQGLIFVN</sequence>
<dbReference type="GO" id="GO:0005525">
    <property type="term" value="F:GTP binding"/>
    <property type="evidence" value="ECO:0007669"/>
    <property type="project" value="UniProtKB-KW"/>
</dbReference>
<dbReference type="AlphaFoldDB" id="A0A9C6TY99"/>
<evidence type="ECO:0000313" key="9">
    <source>
        <dbReference type="RefSeq" id="XP_052119067.1"/>
    </source>
</evidence>